<evidence type="ECO:0000256" key="4">
    <source>
        <dbReference type="PROSITE-ProRule" id="PRU00108"/>
    </source>
</evidence>
<feature type="region of interest" description="Disordered" evidence="6">
    <location>
        <begin position="239"/>
        <end position="270"/>
    </location>
</feature>
<dbReference type="InterPro" id="IPR044977">
    <property type="entry name" value="RLT1-3"/>
</dbReference>
<dbReference type="PANTHER" id="PTHR36968:SF5">
    <property type="entry name" value="HOMEOBOX-DDT DOMAIN PROTEIN RLT2"/>
    <property type="match status" value="1"/>
</dbReference>
<dbReference type="Pfam" id="PF05066">
    <property type="entry name" value="HARE-HTH"/>
    <property type="match status" value="1"/>
</dbReference>
<keyword evidence="11" id="KW-1185">Reference proteome</keyword>
<dbReference type="GO" id="GO:0003677">
    <property type="term" value="F:DNA binding"/>
    <property type="evidence" value="ECO:0007669"/>
    <property type="project" value="UniProtKB-UniRule"/>
</dbReference>
<dbReference type="InterPro" id="IPR001356">
    <property type="entry name" value="HD"/>
</dbReference>
<dbReference type="GO" id="GO:0006357">
    <property type="term" value="P:regulation of transcription by RNA polymerase II"/>
    <property type="evidence" value="ECO:0007669"/>
    <property type="project" value="InterPro"/>
</dbReference>
<evidence type="ECO:0000259" key="7">
    <source>
        <dbReference type="PROSITE" id="PS50071"/>
    </source>
</evidence>
<feature type="domain" description="HTH HARE-type" evidence="9">
    <location>
        <begin position="772"/>
        <end position="841"/>
    </location>
</feature>
<feature type="DNA-binding region" description="Homeobox" evidence="4">
    <location>
        <begin position="35"/>
        <end position="94"/>
    </location>
</feature>
<feature type="compositionally biased region" description="Polar residues" evidence="6">
    <location>
        <begin position="1270"/>
        <end position="1280"/>
    </location>
</feature>
<evidence type="ECO:0000256" key="1">
    <source>
        <dbReference type="ARBA" id="ARBA00004123"/>
    </source>
</evidence>
<keyword evidence="4 5" id="KW-0371">Homeobox</keyword>
<dbReference type="InterPro" id="IPR007759">
    <property type="entry name" value="Asxl_HARE-HTH"/>
</dbReference>
<dbReference type="Proteomes" id="UP000623129">
    <property type="component" value="Unassembled WGS sequence"/>
</dbReference>
<evidence type="ECO:0000256" key="3">
    <source>
        <dbReference type="ARBA" id="ARBA00023242"/>
    </source>
</evidence>
<evidence type="ECO:0000256" key="6">
    <source>
        <dbReference type="SAM" id="MobiDB-lite"/>
    </source>
</evidence>
<feature type="compositionally biased region" description="Gly residues" evidence="6">
    <location>
        <begin position="19"/>
        <end position="32"/>
    </location>
</feature>
<sequence length="1832" mass="203242">MDIGDDGDGDEKMNTPAADGGGSGGGGAGGSGTDRPTKRMMKSPYQLEVLEKTYAMEQYPSESLRAELSTKIGLSDRQLQMWFCHRRLKERKVQPGSGKRARKEEEQLPVIVPPPVLPPAISHDTLPGAVPVPIRGAHRAASAVPRLGPQRYYEPPMMGPPVPARTPLTDAGLRAIRFVERQLGEPLRSDGPMLGTDFDPLPPGAFGAPLEQQKLPVRPYEGKLFIRQDPKTIKTSAFLPSMEPPLLGPTSYSGSKRKSGFSSSHGVHAQPRAPQEYQFLPEQPTAIPEAYERAPPRSHIYDSPVQAPGGSQYLHSNESSVPSYTFQGHMSGGGVLTPPTRAQVFATPVSVDYEAVHAGSSSHARTVSEGTLVVTPATGSESSYLAGLSDSMRVEEDASRADRKRKHEELKIAKEVEAHEKKIRRELEKQDMLKRKRSEQMKREAEKQNREKRKEEERLLREKQREEERFQREQRKEVERREKFLQKESQRLEKQRQKEDMRREKEAARQKAATERATARRIAKEYMELIEDERLELMELAAHAKGFPSMLALDTDTLNDLDSFRKLLTNFPPDSVKLKRPFATLPWINSEENVGNLLMVWKFLMTFADVLGLWPFNLDEFIQDLHDYGSRRLGEVHVSILRLILKDIEEVARAPAVSSGVNQSSAVNPGGGHLQIVEMALLWGFNIRNWQRHLNNLTWPEVLRQVAIAAGFGPRFKKKNVEDIYYRDDNDGQDGEDVISTLRDGSAAEHAVALMRERGYSHRRKRHRLTPGTVKFAAFHVLSLEGSHGLTILEVADKIQKSGLRDLTTSKTPEASIAAALSRDTKLFERTAPSTYCVRTPYRKDPETAEEVLSTALEKIKAFQNAAKDAEDQDDVAEAEAEVEVDADADGGDVERDEDSDCDDDADEPDGNGVDSSSKLGDGNALALPEANSTGTAPLASPLECTKDSEVVSEEKSNIIAGVSISSPAEVAPNGHVDVGTGGAEEFEIDESIPVEPWVQGLDEGDYCYLTVEERLNALVALVGIVIRGNSIRNILEERLEAANALKKQMWAEAQLDKRRLREEYATKIQFTPYAGVKHEEGQAIDGTPTGGNLTTLVHNNIDTLVAVPNHAPANTDEPGNVSVERSGCVVQNTTQNFDALAVHQYGHAEKTRSQMKAYIAYKAEQLHVYRSLPLGQDRRRNRYWQFSTSASPCDPCSGRIFFESRDSQWRVIDSEEVFDSLMSSLDTRGIRESNLHSMLQRIEPTFKQANKIWRETISESVKTDLGQGIDSSPNSSNYLDSPRSSMLSSSSDAMDAAQVSDSFKIQIGCTSSERLDISKRYGGFVKWLWAECYNARVLCAVQYGKKRCSELLQACETCYRTHLAEDNHCPSCHKDFKACINFSEHLLECEEKMRVPKIKEVPNKTTIGMELLKAQLAFVEVSVPAETLKPNWTDSYRKSWGLRLSNSSSPEDVFQLLTVLERAINEDYLASNFETTAELLEAAGVPNVVSSSGLVTVVPSVPNTVAAVAFRLYYFDASISYMPLQKTDSQRNRDDNGFMNLPPRYSVVKTVNELDGTQSLDPLDGRRWLDSIGSGRRGRGRGRGRGSGAMTGGRGRGRGGRPPKLAAGPSRGAEDTDRNPYLKPKRSYTRRGGRPRGASSSSTARGRRRGRRSTRPRQGGRAGAIPKESLLGRFNIISNSNSKMDTPRADVSRSSGEEEEENWGLQPRERDYVVEAENDSSDENGEENGEMLADEYVDSMPHQYAGEYIAGEAMDESEEEEEDIDNDDDDADVEGYAGGMHYAHAREDNGAEMMDEDGEDDSDAAGDGDDNVDVDDEADEGDDGGYSDYSD</sequence>
<dbReference type="SUPFAM" id="SSF46689">
    <property type="entry name" value="Homeodomain-like"/>
    <property type="match status" value="1"/>
</dbReference>
<dbReference type="PROSITE" id="PS51913">
    <property type="entry name" value="HTH_HARE"/>
    <property type="match status" value="1"/>
</dbReference>
<feature type="region of interest" description="Disordered" evidence="6">
    <location>
        <begin position="423"/>
        <end position="516"/>
    </location>
</feature>
<feature type="region of interest" description="Disordered" evidence="6">
    <location>
        <begin position="1"/>
        <end position="42"/>
    </location>
</feature>
<feature type="compositionally biased region" description="Basic residues" evidence="6">
    <location>
        <begin position="1646"/>
        <end position="1656"/>
    </location>
</feature>
<dbReference type="EMBL" id="SWLB01000018">
    <property type="protein sequence ID" value="KAF3326588.1"/>
    <property type="molecule type" value="Genomic_DNA"/>
</dbReference>
<dbReference type="Pfam" id="PF00046">
    <property type="entry name" value="Homeodomain"/>
    <property type="match status" value="1"/>
</dbReference>
<evidence type="ECO:0000259" key="9">
    <source>
        <dbReference type="PROSITE" id="PS51913"/>
    </source>
</evidence>
<feature type="compositionally biased region" description="Basic residues" evidence="6">
    <location>
        <begin position="1624"/>
        <end position="1635"/>
    </location>
</feature>
<evidence type="ECO:0000313" key="10">
    <source>
        <dbReference type="EMBL" id="KAF3326588.1"/>
    </source>
</evidence>
<feature type="domain" description="Homeobox" evidence="7">
    <location>
        <begin position="33"/>
        <end position="93"/>
    </location>
</feature>
<feature type="compositionally biased region" description="Acidic residues" evidence="6">
    <location>
        <begin position="1754"/>
        <end position="1774"/>
    </location>
</feature>
<feature type="compositionally biased region" description="Acidic residues" evidence="6">
    <location>
        <begin position="871"/>
        <end position="910"/>
    </location>
</feature>
<evidence type="ECO:0000313" key="11">
    <source>
        <dbReference type="Proteomes" id="UP000623129"/>
    </source>
</evidence>
<dbReference type="PROSITE" id="PS50071">
    <property type="entry name" value="HOMEOBOX_2"/>
    <property type="match status" value="1"/>
</dbReference>
<feature type="domain" description="DDT" evidence="8">
    <location>
        <begin position="591"/>
        <end position="650"/>
    </location>
</feature>
<dbReference type="InterPro" id="IPR028941">
    <property type="entry name" value="WHIM2_dom"/>
</dbReference>
<dbReference type="Pfam" id="PF15613">
    <property type="entry name" value="WSD"/>
    <property type="match status" value="1"/>
</dbReference>
<dbReference type="InterPro" id="IPR009057">
    <property type="entry name" value="Homeodomain-like_sf"/>
</dbReference>
<dbReference type="InterPro" id="IPR028942">
    <property type="entry name" value="WHIM1_dom"/>
</dbReference>
<reference evidence="10" key="1">
    <citation type="submission" date="2020-01" db="EMBL/GenBank/DDBJ databases">
        <title>Genome sequence of Kobresia littledalei, the first chromosome-level genome in the family Cyperaceae.</title>
        <authorList>
            <person name="Qu G."/>
        </authorList>
    </citation>
    <scope>NUCLEOTIDE SEQUENCE</scope>
    <source>
        <strain evidence="10">C.B.Clarke</strain>
        <tissue evidence="10">Leaf</tissue>
    </source>
</reference>
<dbReference type="CDD" id="cd00086">
    <property type="entry name" value="homeodomain"/>
    <property type="match status" value="1"/>
</dbReference>
<feature type="region of interest" description="Disordered" evidence="6">
    <location>
        <begin position="1753"/>
        <end position="1832"/>
    </location>
</feature>
<dbReference type="SMART" id="SM00571">
    <property type="entry name" value="DDT"/>
    <property type="match status" value="1"/>
</dbReference>
<dbReference type="Gene3D" id="1.10.10.60">
    <property type="entry name" value="Homeodomain-like"/>
    <property type="match status" value="1"/>
</dbReference>
<comment type="caution">
    <text evidence="10">The sequence shown here is derived from an EMBL/GenBank/DDBJ whole genome shotgun (WGS) entry which is preliminary data.</text>
</comment>
<accession>A0A833QX52</accession>
<feature type="region of interest" description="Disordered" evidence="6">
    <location>
        <begin position="866"/>
        <end position="950"/>
    </location>
</feature>
<dbReference type="GO" id="GO:0005634">
    <property type="term" value="C:nucleus"/>
    <property type="evidence" value="ECO:0007669"/>
    <property type="project" value="UniProtKB-SubCell"/>
</dbReference>
<comment type="subcellular location">
    <subcellularLocation>
        <location evidence="1 4 5">Nucleus</location>
    </subcellularLocation>
</comment>
<dbReference type="PANTHER" id="PTHR36968">
    <property type="entry name" value="HOMEOBOX-DDT DOMAIN PROTEIN RLT2"/>
    <property type="match status" value="1"/>
</dbReference>
<feature type="compositionally biased region" description="Low complexity" evidence="6">
    <location>
        <begin position="1281"/>
        <end position="1292"/>
    </location>
</feature>
<organism evidence="10 11">
    <name type="scientific">Carex littledalei</name>
    <dbReference type="NCBI Taxonomy" id="544730"/>
    <lineage>
        <taxon>Eukaryota</taxon>
        <taxon>Viridiplantae</taxon>
        <taxon>Streptophyta</taxon>
        <taxon>Embryophyta</taxon>
        <taxon>Tracheophyta</taxon>
        <taxon>Spermatophyta</taxon>
        <taxon>Magnoliopsida</taxon>
        <taxon>Liliopsida</taxon>
        <taxon>Poales</taxon>
        <taxon>Cyperaceae</taxon>
        <taxon>Cyperoideae</taxon>
        <taxon>Cariceae</taxon>
        <taxon>Carex</taxon>
        <taxon>Carex subgen. Euthyceras</taxon>
    </lineage>
</organism>
<proteinExistence type="predicted"/>
<feature type="region of interest" description="Disordered" evidence="6">
    <location>
        <begin position="1265"/>
        <end position="1292"/>
    </location>
</feature>
<keyword evidence="2" id="KW-0804">Transcription</keyword>
<evidence type="ECO:0000259" key="8">
    <source>
        <dbReference type="PROSITE" id="PS50827"/>
    </source>
</evidence>
<dbReference type="Pfam" id="PF15612">
    <property type="entry name" value="WHIM1"/>
    <property type="match status" value="1"/>
</dbReference>
<dbReference type="PROSITE" id="PS50827">
    <property type="entry name" value="DDT"/>
    <property type="match status" value="1"/>
</dbReference>
<evidence type="ECO:0000256" key="2">
    <source>
        <dbReference type="ARBA" id="ARBA00023163"/>
    </source>
</evidence>
<keyword evidence="4 5" id="KW-0238">DNA-binding</keyword>
<feature type="compositionally biased region" description="Gly residues" evidence="6">
    <location>
        <begin position="1586"/>
        <end position="1595"/>
    </location>
</feature>
<dbReference type="OrthoDB" id="6159439at2759"/>
<keyword evidence="3 4" id="KW-0539">Nucleus</keyword>
<evidence type="ECO:0000256" key="5">
    <source>
        <dbReference type="RuleBase" id="RU000682"/>
    </source>
</evidence>
<feature type="compositionally biased region" description="Acidic residues" evidence="6">
    <location>
        <begin position="1715"/>
        <end position="1732"/>
    </location>
</feature>
<dbReference type="Pfam" id="PF02791">
    <property type="entry name" value="DDT"/>
    <property type="match status" value="1"/>
</dbReference>
<name>A0A833QX52_9POAL</name>
<feature type="compositionally biased region" description="Acidic residues" evidence="6">
    <location>
        <begin position="1794"/>
        <end position="1832"/>
    </location>
</feature>
<feature type="region of interest" description="Disordered" evidence="6">
    <location>
        <begin position="1557"/>
        <end position="1732"/>
    </location>
</feature>
<dbReference type="SMART" id="SM00389">
    <property type="entry name" value="HOX"/>
    <property type="match status" value="1"/>
</dbReference>
<protein>
    <submittedName>
        <fullName evidence="10">Homeobox protein vent1B</fullName>
    </submittedName>
</protein>
<gene>
    <name evidence="10" type="ORF">FCM35_KLT08218</name>
</gene>
<dbReference type="InterPro" id="IPR018501">
    <property type="entry name" value="DDT_dom"/>
</dbReference>